<comment type="function">
    <text evidence="1">Involved in the partitioning of the mitochondrial organelle and mitochondrial DNA (mtDNA) inheritance.</text>
</comment>
<gene>
    <name evidence="10" type="ORF">CANTEDRAFT_101174</name>
</gene>
<feature type="compositionally biased region" description="Acidic residues" evidence="7">
    <location>
        <begin position="465"/>
        <end position="478"/>
    </location>
</feature>
<accession>G3AW59</accession>
<protein>
    <recommendedName>
        <fullName evidence="4">Protein DML1</fullName>
    </recommendedName>
    <alternativeName>
        <fullName evidence="5">Protein dml1</fullName>
    </alternativeName>
</protein>
<dbReference type="InterPro" id="IPR019605">
    <property type="entry name" value="Misato_II_tubulin-like"/>
</dbReference>
<dbReference type="EMBL" id="GL996510">
    <property type="protein sequence ID" value="EGV66459.1"/>
    <property type="molecule type" value="Genomic_DNA"/>
</dbReference>
<evidence type="ECO:0000256" key="5">
    <source>
        <dbReference type="ARBA" id="ARBA00022030"/>
    </source>
</evidence>
<dbReference type="InterPro" id="IPR036525">
    <property type="entry name" value="Tubulin/FtsZ_GTPase_sf"/>
</dbReference>
<evidence type="ECO:0000259" key="8">
    <source>
        <dbReference type="Pfam" id="PF10644"/>
    </source>
</evidence>
<comment type="subcellular location">
    <subcellularLocation>
        <location evidence="2">Mitochondrion</location>
    </subcellularLocation>
</comment>
<sequence length="478" mass="54953">MGEVINIGCSQAANHVLTHLYNFQEAHIPYKRDQVLRYDNKVFLSSLKLNGKTNYSPRALIYDARNGFGSLGKYDYYDLEDHTYSPSGQGIEIISTNPKVPKNEYQVGLDKGLNRSNTLTVSNTSYWSDYVKLIFRPMSLKSLESYELNDSNKVVHRLSPSMQFTAFNLGQTEFTGKEDDAIDTFRKMLEESDFFEGMQLFTESDSAWSGFTTELLVSVKDEFFNYTSNNKFNIWIWDLMKNTRLTPFENLTRIRSLVEFSTNSSLVIPLNSPVEGTNWQTGGLQSVVVNSLWELINSSPRISTMKEIESNLLGNDSNRNIVNHVSIDELKEPALDKLSLYDVGSPEKSLEFGFNNKSVHRFSTHYTVNTWDKDMFLTSKPKPDAHVYYTNNDILDITKVDTFPPVLEFSKAYTEFGIDSSIRYDLKKLIDYIRRTSTSMGLILGEKDEVLQQLHDMRRSYSDSPDFEDDSDEDYDNY</sequence>
<dbReference type="PANTHER" id="PTHR13391:SF0">
    <property type="entry name" value="PROTEIN MISATO HOMOLOG 1"/>
    <property type="match status" value="1"/>
</dbReference>
<evidence type="ECO:0000313" key="11">
    <source>
        <dbReference type="Proteomes" id="UP000000707"/>
    </source>
</evidence>
<feature type="domain" description="Misato Segment II tubulin-like" evidence="8">
    <location>
        <begin position="3"/>
        <end position="110"/>
    </location>
</feature>
<dbReference type="InterPro" id="IPR029209">
    <property type="entry name" value="DML1/Misato_tubulin"/>
</dbReference>
<name>G3AW59_CANTC</name>
<dbReference type="Pfam" id="PF14881">
    <property type="entry name" value="Tubulin_3"/>
    <property type="match status" value="1"/>
</dbReference>
<dbReference type="SUPFAM" id="SSF52490">
    <property type="entry name" value="Tubulin nucleotide-binding domain-like"/>
    <property type="match status" value="1"/>
</dbReference>
<dbReference type="Pfam" id="PF10644">
    <property type="entry name" value="Misat_Tub_SegII"/>
    <property type="match status" value="1"/>
</dbReference>
<comment type="similarity">
    <text evidence="3">Belongs to the misato family.</text>
</comment>
<dbReference type="OrthoDB" id="271881at2759"/>
<proteinExistence type="inferred from homology"/>
<evidence type="ECO:0000259" key="9">
    <source>
        <dbReference type="Pfam" id="PF14881"/>
    </source>
</evidence>
<dbReference type="PANTHER" id="PTHR13391">
    <property type="entry name" value="MITOCHONDRIAL DISTRIBUTION REGULATOR MISATO"/>
    <property type="match status" value="1"/>
</dbReference>
<dbReference type="GO" id="GO:0007005">
    <property type="term" value="P:mitochondrion organization"/>
    <property type="evidence" value="ECO:0007669"/>
    <property type="project" value="InterPro"/>
</dbReference>
<dbReference type="InterPro" id="IPR049942">
    <property type="entry name" value="DML1/Misato"/>
</dbReference>
<keyword evidence="6" id="KW-0496">Mitochondrion</keyword>
<dbReference type="HOGENOM" id="CLU_022511_2_1_1"/>
<dbReference type="GO" id="GO:0005739">
    <property type="term" value="C:mitochondrion"/>
    <property type="evidence" value="ECO:0007669"/>
    <property type="project" value="UniProtKB-SubCell"/>
</dbReference>
<dbReference type="eggNOG" id="KOG2530">
    <property type="taxonomic scope" value="Eukaryota"/>
</dbReference>
<reference evidence="10 11" key="1">
    <citation type="journal article" date="2011" name="Proc. Natl. Acad. Sci. U.S.A.">
        <title>Comparative genomics of xylose-fermenting fungi for enhanced biofuel production.</title>
        <authorList>
            <person name="Wohlbach D.J."/>
            <person name="Kuo A."/>
            <person name="Sato T.K."/>
            <person name="Potts K.M."/>
            <person name="Salamov A.A."/>
            <person name="LaButti K.M."/>
            <person name="Sun H."/>
            <person name="Clum A."/>
            <person name="Pangilinan J.L."/>
            <person name="Lindquist E.A."/>
            <person name="Lucas S."/>
            <person name="Lapidus A."/>
            <person name="Jin M."/>
            <person name="Gunawan C."/>
            <person name="Balan V."/>
            <person name="Dale B.E."/>
            <person name="Jeffries T.W."/>
            <person name="Zinkel R."/>
            <person name="Barry K.W."/>
            <person name="Grigoriev I.V."/>
            <person name="Gasch A.P."/>
        </authorList>
    </citation>
    <scope>NUCLEOTIDE SEQUENCE [LARGE SCALE GENOMIC DNA]</scope>
    <source>
        <strain evidence="11">ATCC 10573 / BCRC 21748 / CBS 615 / JCM 9827 / NBRC 10315 / NRRL Y-1498 / VKM Y-70</strain>
    </source>
</reference>
<evidence type="ECO:0000256" key="4">
    <source>
        <dbReference type="ARBA" id="ARBA00014097"/>
    </source>
</evidence>
<dbReference type="Proteomes" id="UP000000707">
    <property type="component" value="Unassembled WGS sequence"/>
</dbReference>
<feature type="region of interest" description="Disordered" evidence="7">
    <location>
        <begin position="459"/>
        <end position="478"/>
    </location>
</feature>
<evidence type="ECO:0000256" key="6">
    <source>
        <dbReference type="ARBA" id="ARBA00023128"/>
    </source>
</evidence>
<organism evidence="11">
    <name type="scientific">Candida tenuis (strain ATCC 10573 / BCRC 21748 / CBS 615 / JCM 9827 / NBRC 10315 / NRRL Y-1498 / VKM Y-70)</name>
    <name type="common">Yeast</name>
    <name type="synonym">Yamadazyma tenuis</name>
    <dbReference type="NCBI Taxonomy" id="590646"/>
    <lineage>
        <taxon>Eukaryota</taxon>
        <taxon>Fungi</taxon>
        <taxon>Dikarya</taxon>
        <taxon>Ascomycota</taxon>
        <taxon>Saccharomycotina</taxon>
        <taxon>Pichiomycetes</taxon>
        <taxon>Debaryomycetaceae</taxon>
        <taxon>Yamadazyma</taxon>
    </lineage>
</organism>
<dbReference type="AlphaFoldDB" id="G3AW59"/>
<keyword evidence="11" id="KW-1185">Reference proteome</keyword>
<evidence type="ECO:0000256" key="2">
    <source>
        <dbReference type="ARBA" id="ARBA00004173"/>
    </source>
</evidence>
<feature type="domain" description="DML1/Misato tubulin" evidence="9">
    <location>
        <begin position="118"/>
        <end position="291"/>
    </location>
</feature>
<evidence type="ECO:0000256" key="7">
    <source>
        <dbReference type="SAM" id="MobiDB-lite"/>
    </source>
</evidence>
<evidence type="ECO:0000313" key="10">
    <source>
        <dbReference type="EMBL" id="EGV66459.1"/>
    </source>
</evidence>
<dbReference type="STRING" id="590646.G3AW59"/>
<evidence type="ECO:0000256" key="3">
    <source>
        <dbReference type="ARBA" id="ARBA00008507"/>
    </source>
</evidence>
<dbReference type="Gene3D" id="3.40.50.1440">
    <property type="entry name" value="Tubulin/FtsZ, GTPase domain"/>
    <property type="match status" value="1"/>
</dbReference>
<evidence type="ECO:0000256" key="1">
    <source>
        <dbReference type="ARBA" id="ARBA00003757"/>
    </source>
</evidence>